<accession>A0A2P5T2U8</accession>
<keyword evidence="2" id="KW-0472">Membrane</keyword>
<protein>
    <submittedName>
        <fullName evidence="3">Phosphatidylglycerophosphatase C</fullName>
    </submittedName>
</protein>
<dbReference type="OrthoDB" id="6545830at2"/>
<evidence type="ECO:0000313" key="4">
    <source>
        <dbReference type="Proteomes" id="UP000295937"/>
    </source>
</evidence>
<keyword evidence="2" id="KW-1133">Transmembrane helix</keyword>
<dbReference type="SUPFAM" id="SSF56784">
    <property type="entry name" value="HAD-like"/>
    <property type="match status" value="1"/>
</dbReference>
<dbReference type="Pfam" id="PF12710">
    <property type="entry name" value="HAD"/>
    <property type="match status" value="1"/>
</dbReference>
<name>A0A2P5T2U8_9GAMM</name>
<dbReference type="GO" id="GO:0046872">
    <property type="term" value="F:metal ion binding"/>
    <property type="evidence" value="ECO:0007669"/>
    <property type="project" value="UniProtKB-KW"/>
</dbReference>
<dbReference type="AlphaFoldDB" id="A0A2P5T2U8"/>
<sequence>MKKKSIKDTSQRKIIFFDLDGTLHKQDIFGSFIFYLIFHLPLNVLLLLLLLPIIGIGLVIKGSTSRWPISLLLWSITFGRTELSLLNLEKKFVGWFRLRMKIFPIVQQKLINYISSNDVDVWVITGSPQSLVEQIYYDYSFFKQINLIASQMERGWGGRILKVRCIGYEKVNQLEMKIGTPLKLYGGYSDNKKDYPLLSFCQKRWLVDVHGKIKKLK</sequence>
<dbReference type="EMBL" id="PDKR01000001">
    <property type="protein sequence ID" value="PPI88934.1"/>
    <property type="molecule type" value="Genomic_DNA"/>
</dbReference>
<dbReference type="RefSeq" id="WP_136132361.1">
    <property type="nucleotide sequence ID" value="NZ_PDKR01000001.1"/>
</dbReference>
<dbReference type="InterPro" id="IPR006435">
    <property type="entry name" value="HAD-SF_hydro_IF_YfhB"/>
</dbReference>
<keyword evidence="2" id="KW-0812">Transmembrane</keyword>
<dbReference type="Proteomes" id="UP000295937">
    <property type="component" value="Unassembled WGS sequence"/>
</dbReference>
<evidence type="ECO:0000313" key="3">
    <source>
        <dbReference type="EMBL" id="PPI88934.1"/>
    </source>
</evidence>
<evidence type="ECO:0000256" key="2">
    <source>
        <dbReference type="SAM" id="Phobius"/>
    </source>
</evidence>
<reference evidence="3 4" key="1">
    <citation type="journal article" date="2018" name="Genome Biol. Evol.">
        <title>Cladogenesis and Genomic Streamlining in Extracellular Endosymbionts of Tropical Stink Bugs.</title>
        <authorList>
            <person name="Otero-Bravo A."/>
            <person name="Goffredi S."/>
            <person name="Sabree Z.L."/>
        </authorList>
    </citation>
    <scope>NUCLEOTIDE SEQUENCE [LARGE SCALE GENOMIC DNA]</scope>
    <source>
        <strain evidence="3 4">SoEO</strain>
    </source>
</reference>
<dbReference type="NCBIfam" id="TIGR01545">
    <property type="entry name" value="YfhB_g-proteo"/>
    <property type="match status" value="1"/>
</dbReference>
<dbReference type="Gene3D" id="3.40.50.1000">
    <property type="entry name" value="HAD superfamily/HAD-like"/>
    <property type="match status" value="1"/>
</dbReference>
<comment type="caution">
    <text evidence="3">The sequence shown here is derived from an EMBL/GenBank/DDBJ whole genome shotgun (WGS) entry which is preliminary data.</text>
</comment>
<gene>
    <name evidence="3" type="ORF">CRV09_01375</name>
</gene>
<keyword evidence="1" id="KW-0479">Metal-binding</keyword>
<dbReference type="InterPro" id="IPR036412">
    <property type="entry name" value="HAD-like_sf"/>
</dbReference>
<evidence type="ECO:0000256" key="1">
    <source>
        <dbReference type="ARBA" id="ARBA00022723"/>
    </source>
</evidence>
<organism evidence="3 4">
    <name type="scientific">Candidatus Pantoea edessiphila</name>
    <dbReference type="NCBI Taxonomy" id="2044610"/>
    <lineage>
        <taxon>Bacteria</taxon>
        <taxon>Pseudomonadati</taxon>
        <taxon>Pseudomonadota</taxon>
        <taxon>Gammaproteobacteria</taxon>
        <taxon>Enterobacterales</taxon>
        <taxon>Erwiniaceae</taxon>
        <taxon>Pantoea</taxon>
    </lineage>
</organism>
<proteinExistence type="predicted"/>
<feature type="transmembrane region" description="Helical" evidence="2">
    <location>
        <begin position="32"/>
        <end position="60"/>
    </location>
</feature>
<dbReference type="InterPro" id="IPR023214">
    <property type="entry name" value="HAD_sf"/>
</dbReference>